<evidence type="ECO:0000256" key="4">
    <source>
        <dbReference type="ARBA" id="ARBA00022827"/>
    </source>
</evidence>
<proteinExistence type="inferred from homology"/>
<keyword evidence="5" id="KW-0521">NADP</keyword>
<keyword evidence="4" id="KW-0274">FAD</keyword>
<feature type="domain" description="FAD/NAD(P)-binding" evidence="7">
    <location>
        <begin position="16"/>
        <end position="190"/>
    </location>
</feature>
<dbReference type="InterPro" id="IPR021163">
    <property type="entry name" value="Ferredox_Rdtase_adrenod"/>
</dbReference>
<dbReference type="PANTHER" id="PTHR48467:SF1">
    <property type="entry name" value="GLUTAMATE SYNTHASE 1 [NADH], CHLOROPLASTIC-LIKE"/>
    <property type="match status" value="1"/>
</dbReference>
<evidence type="ECO:0000259" key="7">
    <source>
        <dbReference type="Pfam" id="PF07992"/>
    </source>
</evidence>
<dbReference type="InterPro" id="IPR023753">
    <property type="entry name" value="FAD/NAD-binding_dom"/>
</dbReference>
<dbReference type="Pfam" id="PF07992">
    <property type="entry name" value="Pyr_redox_2"/>
    <property type="match status" value="1"/>
</dbReference>
<name>A0ABW4K5Q3_9HYPH</name>
<dbReference type="PIRSF" id="PIRSF000362">
    <property type="entry name" value="FNR"/>
    <property type="match status" value="1"/>
</dbReference>
<comment type="cofactor">
    <cofactor evidence="1">
        <name>FAD</name>
        <dbReference type="ChEBI" id="CHEBI:57692"/>
    </cofactor>
</comment>
<evidence type="ECO:0000256" key="5">
    <source>
        <dbReference type="ARBA" id="ARBA00022857"/>
    </source>
</evidence>
<dbReference type="Gene3D" id="3.50.50.60">
    <property type="entry name" value="FAD/NAD(P)-binding domain"/>
    <property type="match status" value="1"/>
</dbReference>
<evidence type="ECO:0000256" key="3">
    <source>
        <dbReference type="ARBA" id="ARBA00022630"/>
    </source>
</evidence>
<dbReference type="EMBL" id="JBHUER010000003">
    <property type="protein sequence ID" value="MFD1702549.1"/>
    <property type="molecule type" value="Genomic_DNA"/>
</dbReference>
<organism evidence="8 9">
    <name type="scientific">Methylopila henanensis</name>
    <dbReference type="NCBI Taxonomy" id="873516"/>
    <lineage>
        <taxon>Bacteria</taxon>
        <taxon>Pseudomonadati</taxon>
        <taxon>Pseudomonadota</taxon>
        <taxon>Alphaproteobacteria</taxon>
        <taxon>Hyphomicrobiales</taxon>
        <taxon>Methylopilaceae</taxon>
        <taxon>Methylopila</taxon>
    </lineage>
</organism>
<dbReference type="Proteomes" id="UP001597308">
    <property type="component" value="Unassembled WGS sequence"/>
</dbReference>
<protein>
    <submittedName>
        <fullName evidence="8">FAD-dependent oxidoreductase</fullName>
    </submittedName>
</protein>
<keyword evidence="6" id="KW-0560">Oxidoreductase</keyword>
<comment type="caution">
    <text evidence="8">The sequence shown here is derived from an EMBL/GenBank/DDBJ whole genome shotgun (WGS) entry which is preliminary data.</text>
</comment>
<dbReference type="RefSeq" id="WP_378797948.1">
    <property type="nucleotide sequence ID" value="NZ_JBHUER010000003.1"/>
</dbReference>
<dbReference type="InterPro" id="IPR055275">
    <property type="entry name" value="Ferredox_Rdtase"/>
</dbReference>
<accession>A0ABW4K5Q3</accession>
<evidence type="ECO:0000313" key="8">
    <source>
        <dbReference type="EMBL" id="MFD1702549.1"/>
    </source>
</evidence>
<evidence type="ECO:0000256" key="6">
    <source>
        <dbReference type="ARBA" id="ARBA00023002"/>
    </source>
</evidence>
<dbReference type="InterPro" id="IPR036188">
    <property type="entry name" value="FAD/NAD-bd_sf"/>
</dbReference>
<dbReference type="PRINTS" id="PR00419">
    <property type="entry name" value="ADXRDTASE"/>
</dbReference>
<dbReference type="PANTHER" id="PTHR48467">
    <property type="entry name" value="GLUTAMATE SYNTHASE 1 [NADH], CHLOROPLASTIC-LIKE"/>
    <property type="match status" value="1"/>
</dbReference>
<evidence type="ECO:0000256" key="1">
    <source>
        <dbReference type="ARBA" id="ARBA00001974"/>
    </source>
</evidence>
<dbReference type="SUPFAM" id="SSF51971">
    <property type="entry name" value="Nucleotide-binding domain"/>
    <property type="match status" value="1"/>
</dbReference>
<gene>
    <name evidence="8" type="ORF">ACFSCV_05960</name>
</gene>
<evidence type="ECO:0000313" key="9">
    <source>
        <dbReference type="Proteomes" id="UP001597308"/>
    </source>
</evidence>
<dbReference type="Gene3D" id="3.40.50.720">
    <property type="entry name" value="NAD(P)-binding Rossmann-like Domain"/>
    <property type="match status" value="1"/>
</dbReference>
<reference evidence="9" key="1">
    <citation type="journal article" date="2019" name="Int. J. Syst. Evol. Microbiol.">
        <title>The Global Catalogue of Microorganisms (GCM) 10K type strain sequencing project: providing services to taxonomists for standard genome sequencing and annotation.</title>
        <authorList>
            <consortium name="The Broad Institute Genomics Platform"/>
            <consortium name="The Broad Institute Genome Sequencing Center for Infectious Disease"/>
            <person name="Wu L."/>
            <person name="Ma J."/>
        </authorList>
    </citation>
    <scope>NUCLEOTIDE SEQUENCE [LARGE SCALE GENOMIC DNA]</scope>
    <source>
        <strain evidence="9">KCTC 23707</strain>
    </source>
</reference>
<comment type="similarity">
    <text evidence="2">Belongs to the ferredoxin--NADP reductase type 1 family.</text>
</comment>
<sequence length="444" mass="47358">MSAPVDPMASSSDRPFRVAVLGGGPSGFYAAEALLRSDLPVAVDMFERLPTPFGLVRFGVAPDHPKLKQVCAVFDRIARMPGFRFFGGIEIGVDVSLESLRTAYDAVILATGASVDRRLGTPGEDLPGSHTAGEFVGWYNGHPDFSHLSFDLSAERAVIVGHGNVALDVARILLKTVDELRATDIAEHALDALARSRIREVQIVGRRGPAETRFSPKELHEFQDIAECSASLDASDLQPDSFTVAADAGPDVRAAIGLLENFGRESESKSRRCVFRFHLDPVRIEGDGRVERVSFARTLPAGGRVEIDCGLLFASIGRRAAPLVGAPYDEARGTHANVGGRIVSAGSVGPGLYACGWSKRGPQGTIGTNRACSADTVAAVIADLRGRGAPPAVETDDLLARVATGCLDYEAWRRIDAAEIERGRVRGKPREKFVTVADMVSASA</sequence>
<keyword evidence="3" id="KW-0285">Flavoprotein</keyword>
<keyword evidence="9" id="KW-1185">Reference proteome</keyword>
<evidence type="ECO:0000256" key="2">
    <source>
        <dbReference type="ARBA" id="ARBA00008312"/>
    </source>
</evidence>